<gene>
    <name evidence="1" type="ordered locus">Bind_1437</name>
</gene>
<dbReference type="STRING" id="395963.Bind_1437"/>
<dbReference type="Proteomes" id="UP000001695">
    <property type="component" value="Chromosome"/>
</dbReference>
<sequence>MNILNDLVLSQSAYSAEIDVPLEKIDIADWLFNLPEAEYQRCCPPDHIAAGATTTDDGRLMSINVEMIGTGLVIQHYVADEATPTYCRMNSISDVFTAAGRTQVNVIWELIAEAIDGGRTRYTNRVTSHPTDVFMSFLKEHGQTFEQAAAARQAASGDHNRRETPLFAASIARKALGKEAGK</sequence>
<name>B2IKN8_BEII9</name>
<dbReference type="AlphaFoldDB" id="B2IKN8"/>
<dbReference type="HOGENOM" id="CLU_1538849_0_0_5"/>
<keyword evidence="2" id="KW-1185">Reference proteome</keyword>
<evidence type="ECO:0000313" key="1">
    <source>
        <dbReference type="EMBL" id="ACB95077.1"/>
    </source>
</evidence>
<dbReference type="EMBL" id="CP001016">
    <property type="protein sequence ID" value="ACB95077.1"/>
    <property type="molecule type" value="Genomic_DNA"/>
</dbReference>
<accession>B2IKN8</accession>
<dbReference type="eggNOG" id="ENOG502Z8PE">
    <property type="taxonomic scope" value="Bacteria"/>
</dbReference>
<dbReference type="OrthoDB" id="7554712at2"/>
<organism evidence="1 2">
    <name type="scientific">Beijerinckia indica subsp. indica (strain ATCC 9039 / DSM 1715 / NCIMB 8712)</name>
    <dbReference type="NCBI Taxonomy" id="395963"/>
    <lineage>
        <taxon>Bacteria</taxon>
        <taxon>Pseudomonadati</taxon>
        <taxon>Pseudomonadota</taxon>
        <taxon>Alphaproteobacteria</taxon>
        <taxon>Hyphomicrobiales</taxon>
        <taxon>Beijerinckiaceae</taxon>
        <taxon>Beijerinckia</taxon>
    </lineage>
</organism>
<reference evidence="2" key="1">
    <citation type="submission" date="2008-03" db="EMBL/GenBank/DDBJ databases">
        <title>Complete sequence of chromosome of Beijerinckia indica subsp. indica ATCC 9039.</title>
        <authorList>
            <consortium name="US DOE Joint Genome Institute"/>
            <person name="Copeland A."/>
            <person name="Lucas S."/>
            <person name="Lapidus A."/>
            <person name="Glavina del Rio T."/>
            <person name="Dalin E."/>
            <person name="Tice H."/>
            <person name="Bruce D."/>
            <person name="Goodwin L."/>
            <person name="Pitluck S."/>
            <person name="LaButti K."/>
            <person name="Schmutz J."/>
            <person name="Larimer F."/>
            <person name="Land M."/>
            <person name="Hauser L."/>
            <person name="Kyrpides N."/>
            <person name="Mikhailova N."/>
            <person name="Dunfield P.F."/>
            <person name="Dedysh S.N."/>
            <person name="Liesack W."/>
            <person name="Saw J.H."/>
            <person name="Alam M."/>
            <person name="Chen Y."/>
            <person name="Murrell J.C."/>
            <person name="Richardson P."/>
        </authorList>
    </citation>
    <scope>NUCLEOTIDE SEQUENCE [LARGE SCALE GENOMIC DNA]</scope>
    <source>
        <strain evidence="2">ATCC 9039 / DSM 1715 / NCIMB 8712</strain>
    </source>
</reference>
<proteinExistence type="predicted"/>
<dbReference type="KEGG" id="bid:Bind_1437"/>
<evidence type="ECO:0000313" key="2">
    <source>
        <dbReference type="Proteomes" id="UP000001695"/>
    </source>
</evidence>
<reference evidence="1 2" key="2">
    <citation type="journal article" date="2010" name="J. Bacteriol.">
        <title>Complete genome sequence of Beijerinckia indica subsp. indica.</title>
        <authorList>
            <person name="Tamas I."/>
            <person name="Dedysh S.N."/>
            <person name="Liesack W."/>
            <person name="Stott M.B."/>
            <person name="Alam M."/>
            <person name="Murrell J.C."/>
            <person name="Dunfield P.F."/>
        </authorList>
    </citation>
    <scope>NUCLEOTIDE SEQUENCE [LARGE SCALE GENOMIC DNA]</scope>
    <source>
        <strain evidence="2">ATCC 9039 / DSM 1715 / NCIMB 8712</strain>
    </source>
</reference>
<dbReference type="RefSeq" id="WP_012384434.1">
    <property type="nucleotide sequence ID" value="NC_010581.1"/>
</dbReference>
<protein>
    <submittedName>
        <fullName evidence="1">Uncharacterized protein</fullName>
    </submittedName>
</protein>